<dbReference type="HOGENOM" id="CLU_2681226_0_0_9"/>
<reference evidence="1 2" key="1">
    <citation type="submission" date="2013-02" db="EMBL/GenBank/DDBJ databases">
        <title>Genome sequence of Clostridium saccharoperbutylacetonicum N1-4(HMT).</title>
        <authorList>
            <person name="Poehlein A."/>
            <person name="Daniel R."/>
        </authorList>
    </citation>
    <scope>NUCLEOTIDE SEQUENCE [LARGE SCALE GENOMIC DNA]</scope>
    <source>
        <strain evidence="2">N1-4(HMT)</strain>
    </source>
</reference>
<dbReference type="Proteomes" id="UP000011728">
    <property type="component" value="Chromosome"/>
</dbReference>
<gene>
    <name evidence="1" type="ORF">Cspa_c29510</name>
</gene>
<dbReference type="KEGG" id="csr:Cspa_c29510"/>
<keyword evidence="2" id="KW-1185">Reference proteome</keyword>
<dbReference type="RefSeq" id="WP_015393031.1">
    <property type="nucleotide sequence ID" value="NC_020291.1"/>
</dbReference>
<accession>M1MZ97</accession>
<evidence type="ECO:0000313" key="2">
    <source>
        <dbReference type="Proteomes" id="UP000011728"/>
    </source>
</evidence>
<sequence>MTNYNLFRLRNKISLRKFLLNLLLFSLCPTNKFIVSLSQNLDKYIVAYQNELLLYNCSTVINEVPPNHISLINY</sequence>
<name>M1MZ97_9CLOT</name>
<proteinExistence type="predicted"/>
<dbReference type="AlphaFoldDB" id="M1MZ97"/>
<dbReference type="EMBL" id="CP004121">
    <property type="protein sequence ID" value="AGF56712.1"/>
    <property type="molecule type" value="Genomic_DNA"/>
</dbReference>
<evidence type="ECO:0000313" key="1">
    <source>
        <dbReference type="EMBL" id="AGF56712.1"/>
    </source>
</evidence>
<protein>
    <submittedName>
        <fullName evidence="1">Uncharacterized protein</fullName>
    </submittedName>
</protein>
<organism evidence="1 2">
    <name type="scientific">Clostridium saccharoperbutylacetonicum N1-4(HMT)</name>
    <dbReference type="NCBI Taxonomy" id="931276"/>
    <lineage>
        <taxon>Bacteria</taxon>
        <taxon>Bacillati</taxon>
        <taxon>Bacillota</taxon>
        <taxon>Clostridia</taxon>
        <taxon>Eubacteriales</taxon>
        <taxon>Clostridiaceae</taxon>
        <taxon>Clostridium</taxon>
    </lineage>
</organism>